<evidence type="ECO:0000256" key="7">
    <source>
        <dbReference type="ARBA" id="ARBA00022801"/>
    </source>
</evidence>
<comment type="function">
    <text evidence="10">Subunit R is required for both nuclease and ATPase activities, but not for modification.</text>
</comment>
<dbReference type="InterPro" id="IPR004473">
    <property type="entry name" value="Restrct_endonuc_typeI_HsdR"/>
</dbReference>
<evidence type="ECO:0000313" key="12">
    <source>
        <dbReference type="EMBL" id="BCI58761.1"/>
    </source>
</evidence>
<proteinExistence type="inferred from homology"/>
<dbReference type="PROSITE" id="PS51192">
    <property type="entry name" value="HELICASE_ATP_BIND_1"/>
    <property type="match status" value="1"/>
</dbReference>
<evidence type="ECO:0000259" key="11">
    <source>
        <dbReference type="PROSITE" id="PS51192"/>
    </source>
</evidence>
<evidence type="ECO:0000256" key="9">
    <source>
        <dbReference type="ARBA" id="ARBA00023125"/>
    </source>
</evidence>
<dbReference type="SMART" id="SM00487">
    <property type="entry name" value="DEXDc"/>
    <property type="match status" value="1"/>
</dbReference>
<dbReference type="EC" id="3.1.21.3" evidence="10"/>
<dbReference type="Gene3D" id="3.90.1570.50">
    <property type="match status" value="2"/>
</dbReference>
<evidence type="ECO:0000256" key="8">
    <source>
        <dbReference type="ARBA" id="ARBA00022840"/>
    </source>
</evidence>
<dbReference type="CDD" id="cd22332">
    <property type="entry name" value="HsdR_N"/>
    <property type="match status" value="1"/>
</dbReference>
<dbReference type="GO" id="GO:0003677">
    <property type="term" value="F:DNA binding"/>
    <property type="evidence" value="ECO:0007669"/>
    <property type="project" value="UniProtKB-KW"/>
</dbReference>
<dbReference type="InterPro" id="IPR007409">
    <property type="entry name" value="Restrct_endonuc_type1_HsdR_N"/>
</dbReference>
<dbReference type="GO" id="GO:0009307">
    <property type="term" value="P:DNA restriction-modification system"/>
    <property type="evidence" value="ECO:0007669"/>
    <property type="project" value="UniProtKB-KW"/>
</dbReference>
<gene>
    <name evidence="12" type="primary">hsdR_1</name>
    <name evidence="12" type="ORF">HPKE_10160</name>
</gene>
<keyword evidence="7 10" id="KW-0378">Hydrolase</keyword>
<keyword evidence="8 10" id="KW-0067">ATP-binding</keyword>
<comment type="catalytic activity">
    <reaction evidence="1 10">
        <text>Endonucleolytic cleavage of DNA to give random double-stranded fragments with terminal 5'-phosphates, ATP is simultaneously hydrolyzed.</text>
        <dbReference type="EC" id="3.1.21.3"/>
    </reaction>
</comment>
<keyword evidence="9 10" id="KW-0238">DNA-binding</keyword>
<keyword evidence="3" id="KW-0540">Nuclease</keyword>
<feature type="domain" description="Helicase ATP-binding" evidence="11">
    <location>
        <begin position="300"/>
        <end position="463"/>
    </location>
</feature>
<dbReference type="InterPro" id="IPR022625">
    <property type="entry name" value="TypeI_RM_Rsu_C"/>
</dbReference>
<evidence type="ECO:0000256" key="4">
    <source>
        <dbReference type="ARBA" id="ARBA00022741"/>
    </source>
</evidence>
<keyword evidence="4 10" id="KW-0547">Nucleotide-binding</keyword>
<dbReference type="PANTHER" id="PTHR30195">
    <property type="entry name" value="TYPE I SITE-SPECIFIC DEOXYRIBONUCLEASE PROTEIN SUBUNIT M AND R"/>
    <property type="match status" value="1"/>
</dbReference>
<keyword evidence="5 10" id="KW-0680">Restriction system</keyword>
<dbReference type="InterPro" id="IPR055180">
    <property type="entry name" value="HsdR_RecA-like_helicase_dom_2"/>
</dbReference>
<comment type="similarity">
    <text evidence="2 10">Belongs to the HsdR family.</text>
</comment>
<dbReference type="Pfam" id="PF18766">
    <property type="entry name" value="SWI2_SNF2"/>
    <property type="match status" value="1"/>
</dbReference>
<name>A0A7G1HS83_HELPX</name>
<dbReference type="Gene3D" id="3.40.50.300">
    <property type="entry name" value="P-loop containing nucleotide triphosphate hydrolases"/>
    <property type="match status" value="2"/>
</dbReference>
<dbReference type="REBASE" id="401287">
    <property type="entry name" value="HpyKE21ORF10180P"/>
</dbReference>
<dbReference type="Pfam" id="PF22679">
    <property type="entry name" value="T1R_D3-like"/>
    <property type="match status" value="1"/>
</dbReference>
<dbReference type="InterPro" id="IPR027417">
    <property type="entry name" value="P-loop_NTPase"/>
</dbReference>
<evidence type="ECO:0000256" key="1">
    <source>
        <dbReference type="ARBA" id="ARBA00000851"/>
    </source>
</evidence>
<protein>
    <recommendedName>
        <fullName evidence="10">Type I restriction enzyme endonuclease subunit</fullName>
        <shortName evidence="10">R protein</shortName>
        <ecNumber evidence="10">3.1.21.3</ecNumber>
    </recommendedName>
</protein>
<reference evidence="12" key="1">
    <citation type="submission" date="2020-07" db="EMBL/GenBank/DDBJ databases">
        <title>Genome sequencing reveals virulence potentials of Helicobacter pylori strain KE21 isolated from a Kenyan patient with gastric signet ring cell carcinoma.</title>
        <authorList>
            <person name="Mwangi C.N."/>
            <person name="Njoroge S."/>
            <person name="Kabamba T.E."/>
            <person name="Matsumoto T."/>
            <person name="Nyerere A."/>
            <person name="Devani S."/>
            <person name="Rajula A."/>
            <person name="Moloo Z."/>
            <person name="Revathi G."/>
            <person name="Yamaoka Y."/>
        </authorList>
    </citation>
    <scope>NUCLEOTIDE SEQUENCE</scope>
    <source>
        <strain evidence="12">HpKE21</strain>
    </source>
</reference>
<comment type="subunit">
    <text evidence="10">The type I restriction/modification system is composed of three polypeptides R, M and S.</text>
</comment>
<dbReference type="AlphaFoldDB" id="A0A7G1HS83"/>
<dbReference type="SUPFAM" id="SSF52540">
    <property type="entry name" value="P-loop containing nucleoside triphosphate hydrolases"/>
    <property type="match status" value="1"/>
</dbReference>
<dbReference type="Gene3D" id="1.20.58.2040">
    <property type="match status" value="1"/>
</dbReference>
<dbReference type="InterPro" id="IPR051268">
    <property type="entry name" value="Type-I_R_enzyme_R_subunit"/>
</dbReference>
<sequence>MNYETIAESNESTVVAEFHSDSERKGAYESEAELERAFIKLLEKQGYEFKQIHNEKELKDNLKEQLEKLNDHYFTPKEWDTLYSQFIANKNEDYKAKTKRIQEDPIFNLTLENGKTKNIKIIDKKNIHRNALQVIHQYSNKGGKYENRYDVSILVNGLPLVHVELKKRGVAIREAFNQIKRYKRDSFSAEDGLFEFVQIFVISNGTSSKYYSNTTRIAQIEKNNKADTFEFTNYWADSKNHNIEDLMDFAKAFFAKRSLLNVLTRYCVFTSEEVLLVMRPYQIVAAERILEKIKAAQNSKIYGKNQSGGYIWHTTGSGKTLTSFKSATLAKELEGISKVLFVVDRKDLDYQTMKEYDKFQKDCANSNTSTKILKQQLEDPSVKIIITTIQKLDKFVKAHLKGHAIFNEEVVMIFDECHRSQLGSMHQTITKAFKKYHLFGFTGTPIFAKNCDKNNPLGTTEQKFGTCLHQYTIIDAIRDKNVLPFRVEYHNTIKAKENIKDKEVRAVDEKNALLDSRRIKEITKCIVERFNQTTKNKKFNSILACQNIEMLKKYYRAFKEEKYGLKIATIFSYSPNEDFDALEDENNESAGALDKSSRDFLEGAIADYNGMFKTSYDTSDQKFQSYYKDLSQKMKDRKIDLLMVVNMFLTGFDATRLNTLWVDKNLKYHGLIQAFSRTNRILDSVKTHGNIVCFRDLEKDLNDALTLFGNKDAQSVVLLRKYEDYLKGYTDNNKEYEGYEGLIGRLLAEFPLKEPIVSESQKKDFIKLFGKILKLENILNSFENFNKDDYINPRDFQDYQSKYLDFYDEMRPEKGRDKEEINDDLIFEIELIKQVEVNIDYILNLIEEFAKEHDLEIQGVKTKIEPIVNSSIELRNKKDLIMDFIDKYNSQDQEVHEYFQSYIHQKREEEFQNIIEENRLNEEKAYSFMQNAFKGGEIDFSGTKFPEIIEEKVSRFDKNSCYQEVKEKVAASLSRFFHRFCDLTSAIFKKNEIKKDEVSEK</sequence>
<dbReference type="NCBIfam" id="TIGR00348">
    <property type="entry name" value="hsdR"/>
    <property type="match status" value="1"/>
</dbReference>
<dbReference type="EMBL" id="AP023320">
    <property type="protein sequence ID" value="BCI58761.1"/>
    <property type="molecule type" value="Genomic_DNA"/>
</dbReference>
<evidence type="ECO:0000256" key="10">
    <source>
        <dbReference type="RuleBase" id="RU364115"/>
    </source>
</evidence>
<dbReference type="InterPro" id="IPR040980">
    <property type="entry name" value="SWI2_SNF2"/>
</dbReference>
<evidence type="ECO:0000256" key="2">
    <source>
        <dbReference type="ARBA" id="ARBA00008598"/>
    </source>
</evidence>
<evidence type="ECO:0000256" key="6">
    <source>
        <dbReference type="ARBA" id="ARBA00022759"/>
    </source>
</evidence>
<dbReference type="GO" id="GO:0009035">
    <property type="term" value="F:type I site-specific deoxyribonuclease activity"/>
    <property type="evidence" value="ECO:0007669"/>
    <property type="project" value="UniProtKB-EC"/>
</dbReference>
<dbReference type="PANTHER" id="PTHR30195:SF16">
    <property type="entry name" value="TYPE I RESTRICTION ENZYME ENDONUCLEASE SUBUNIT"/>
    <property type="match status" value="1"/>
</dbReference>
<dbReference type="Pfam" id="PF04313">
    <property type="entry name" value="HSDR_N"/>
    <property type="match status" value="1"/>
</dbReference>
<accession>A0A7G1HS83</accession>
<evidence type="ECO:0000256" key="5">
    <source>
        <dbReference type="ARBA" id="ARBA00022747"/>
    </source>
</evidence>
<evidence type="ECO:0000256" key="3">
    <source>
        <dbReference type="ARBA" id="ARBA00022722"/>
    </source>
</evidence>
<dbReference type="GO" id="GO:0005524">
    <property type="term" value="F:ATP binding"/>
    <property type="evidence" value="ECO:0007669"/>
    <property type="project" value="UniProtKB-KW"/>
</dbReference>
<dbReference type="CDD" id="cd18030">
    <property type="entry name" value="DEXHc_RE_I_HsdR"/>
    <property type="match status" value="1"/>
</dbReference>
<dbReference type="InterPro" id="IPR014001">
    <property type="entry name" value="Helicase_ATP-bd"/>
</dbReference>
<organism evidence="12">
    <name type="scientific">Helicobacter pylori</name>
    <name type="common">Campylobacter pylori</name>
    <dbReference type="NCBI Taxonomy" id="210"/>
    <lineage>
        <taxon>Bacteria</taxon>
        <taxon>Pseudomonadati</taxon>
        <taxon>Campylobacterota</taxon>
        <taxon>Epsilonproteobacteria</taxon>
        <taxon>Campylobacterales</taxon>
        <taxon>Helicobacteraceae</taxon>
        <taxon>Helicobacter</taxon>
    </lineage>
</organism>
<dbReference type="CDD" id="cd18800">
    <property type="entry name" value="SF2_C_EcoR124I-like"/>
    <property type="match status" value="1"/>
</dbReference>
<keyword evidence="6" id="KW-0255">Endonuclease</keyword>
<dbReference type="Pfam" id="PF12008">
    <property type="entry name" value="EcoR124_C"/>
    <property type="match status" value="1"/>
</dbReference>